<keyword evidence="1" id="KW-1133">Transmembrane helix</keyword>
<dbReference type="EMBL" id="UYRU01058737">
    <property type="protein sequence ID" value="VDN14260.1"/>
    <property type="molecule type" value="Genomic_DNA"/>
</dbReference>
<feature type="transmembrane region" description="Helical" evidence="1">
    <location>
        <begin position="117"/>
        <end position="138"/>
    </location>
</feature>
<organism evidence="2 3">
    <name type="scientific">Dibothriocephalus latus</name>
    <name type="common">Fish tapeworm</name>
    <name type="synonym">Diphyllobothrium latum</name>
    <dbReference type="NCBI Taxonomy" id="60516"/>
    <lineage>
        <taxon>Eukaryota</taxon>
        <taxon>Metazoa</taxon>
        <taxon>Spiralia</taxon>
        <taxon>Lophotrochozoa</taxon>
        <taxon>Platyhelminthes</taxon>
        <taxon>Cestoda</taxon>
        <taxon>Eucestoda</taxon>
        <taxon>Diphyllobothriidea</taxon>
        <taxon>Diphyllobothriidae</taxon>
        <taxon>Dibothriocephalus</taxon>
    </lineage>
</organism>
<keyword evidence="1" id="KW-0812">Transmembrane</keyword>
<dbReference type="AlphaFoldDB" id="A0A3P7LLQ6"/>
<protein>
    <submittedName>
        <fullName evidence="2">Uncharacterized protein</fullName>
    </submittedName>
</protein>
<accession>A0A3P7LLQ6</accession>
<name>A0A3P7LLQ6_DIBLA</name>
<sequence>MIFKGENGEEAKFGITIPTKRPSETLAQPFNETFQLSFMPKTLEDPGAKTPPKSPCGDGNIGVCKSNIKANSTYILTAQMTDKSVNLTLSDVKEGEQADTDSNIIVATFVPISALSAAAWISGLAAVVFANLAILFSLN</sequence>
<dbReference type="Proteomes" id="UP000281553">
    <property type="component" value="Unassembled WGS sequence"/>
</dbReference>
<evidence type="ECO:0000313" key="3">
    <source>
        <dbReference type="Proteomes" id="UP000281553"/>
    </source>
</evidence>
<evidence type="ECO:0000256" key="1">
    <source>
        <dbReference type="SAM" id="Phobius"/>
    </source>
</evidence>
<keyword evidence="3" id="KW-1185">Reference proteome</keyword>
<proteinExistence type="predicted"/>
<reference evidence="2 3" key="1">
    <citation type="submission" date="2018-11" db="EMBL/GenBank/DDBJ databases">
        <authorList>
            <consortium name="Pathogen Informatics"/>
        </authorList>
    </citation>
    <scope>NUCLEOTIDE SEQUENCE [LARGE SCALE GENOMIC DNA]</scope>
</reference>
<keyword evidence="1" id="KW-0472">Membrane</keyword>
<evidence type="ECO:0000313" key="2">
    <source>
        <dbReference type="EMBL" id="VDN14260.1"/>
    </source>
</evidence>
<gene>
    <name evidence="2" type="ORF">DILT_LOCUS10091</name>
</gene>